<dbReference type="STRING" id="520764.AN618_18370"/>
<gene>
    <name evidence="2" type="ORF">AN618_18370</name>
</gene>
<dbReference type="InParanoid" id="A0A140L4T4"/>
<dbReference type="Pfam" id="PF01976">
    <property type="entry name" value="DUF116"/>
    <property type="match status" value="1"/>
</dbReference>
<evidence type="ECO:0000313" key="3">
    <source>
        <dbReference type="Proteomes" id="UP000070427"/>
    </source>
</evidence>
<dbReference type="PANTHER" id="PTHR43801">
    <property type="entry name" value="NUCLEOTIDE-BINDING PROTEIN-RELATED"/>
    <property type="match status" value="1"/>
</dbReference>
<keyword evidence="1" id="KW-0812">Transmembrane</keyword>
<sequence>MMEIRKTKKRIYISLLLVSIAILSALATAGVALYLNKFTHFYKWMLLTVLLGLAILIVVLSLGLAATVLTLWHVKGFFGLERLINFSLNLLFPITIALGKLLHIPKDIIKSSYIEVNNNLVKAKNYKIKPEDILVLAPHCLQRWDCPYKITADVSNCRRCGRCDIEKLVTLTEKKGVRLAVATGGTLARKIVMDFRPKAIVAIACERDLSEGILDTNPIPVLGILNIRPEGPCVNTRVDVKKVEEALDFFLIGGKGSKIDEK</sequence>
<dbReference type="AlphaFoldDB" id="A0A140L4T4"/>
<feature type="transmembrane region" description="Helical" evidence="1">
    <location>
        <begin position="83"/>
        <end position="102"/>
    </location>
</feature>
<dbReference type="RefSeq" id="WP_066354164.1">
    <property type="nucleotide sequence ID" value="NZ_LOED01000025.1"/>
</dbReference>
<dbReference type="EMBL" id="LOED01000025">
    <property type="protein sequence ID" value="KXG75559.1"/>
    <property type="molecule type" value="Genomic_DNA"/>
</dbReference>
<keyword evidence="3" id="KW-1185">Reference proteome</keyword>
<dbReference type="Proteomes" id="UP000070427">
    <property type="component" value="Unassembled WGS sequence"/>
</dbReference>
<comment type="caution">
    <text evidence="2">The sequence shown here is derived from an EMBL/GenBank/DDBJ whole genome shotgun (WGS) entry which is preliminary data.</text>
</comment>
<protein>
    <recommendedName>
        <fullName evidence="4">DUF116 domain-containing protein</fullName>
    </recommendedName>
</protein>
<dbReference type="PANTHER" id="PTHR43801:SF1">
    <property type="entry name" value="POLYPRENYL SYNTHETASE"/>
    <property type="match status" value="1"/>
</dbReference>
<feature type="transmembrane region" description="Helical" evidence="1">
    <location>
        <begin position="12"/>
        <end position="35"/>
    </location>
</feature>
<keyword evidence="1" id="KW-0472">Membrane</keyword>
<feature type="transmembrane region" description="Helical" evidence="1">
    <location>
        <begin position="41"/>
        <end position="71"/>
    </location>
</feature>
<keyword evidence="1" id="KW-1133">Transmembrane helix</keyword>
<organism evidence="2 3">
    <name type="scientific">Fervidicola ferrireducens</name>
    <dbReference type="NCBI Taxonomy" id="520764"/>
    <lineage>
        <taxon>Bacteria</taxon>
        <taxon>Bacillati</taxon>
        <taxon>Bacillota</taxon>
        <taxon>Clostridia</taxon>
        <taxon>Thermosediminibacterales</taxon>
        <taxon>Thermosediminibacteraceae</taxon>
        <taxon>Fervidicola</taxon>
    </lineage>
</organism>
<evidence type="ECO:0000313" key="2">
    <source>
        <dbReference type="EMBL" id="KXG75559.1"/>
    </source>
</evidence>
<dbReference type="InterPro" id="IPR002829">
    <property type="entry name" value="DUF116"/>
</dbReference>
<evidence type="ECO:0008006" key="4">
    <source>
        <dbReference type="Google" id="ProtNLM"/>
    </source>
</evidence>
<proteinExistence type="predicted"/>
<accession>A0A140L4T4</accession>
<evidence type="ECO:0000256" key="1">
    <source>
        <dbReference type="SAM" id="Phobius"/>
    </source>
</evidence>
<reference evidence="2 3" key="1">
    <citation type="submission" date="2015-12" db="EMBL/GenBank/DDBJ databases">
        <title>Draft genome sequnece of Fervidicola ferrireducens strain Y170.</title>
        <authorList>
            <person name="Patel B.K."/>
        </authorList>
    </citation>
    <scope>NUCLEOTIDE SEQUENCE [LARGE SCALE GENOMIC DNA]</scope>
    <source>
        <strain evidence="2 3">Y170</strain>
    </source>
</reference>
<name>A0A140L4T4_9FIRM</name>